<evidence type="ECO:0000259" key="1">
    <source>
        <dbReference type="Pfam" id="PF22150"/>
    </source>
</evidence>
<dbReference type="NCBIfam" id="TIGR02523">
    <property type="entry name" value="type_IV_pilV"/>
    <property type="match status" value="1"/>
</dbReference>
<dbReference type="NCBIfam" id="TIGR02532">
    <property type="entry name" value="IV_pilin_GFxxxE"/>
    <property type="match status" value="1"/>
</dbReference>
<dbReference type="InterPro" id="IPR054402">
    <property type="entry name" value="Tt1218-like_dom"/>
</dbReference>
<name>A0A1B4V8F6_9GAMM</name>
<sequence>MRNSRFSGFTLVEVLIALLVLSLGLLGLALLQVQAMQLNTDGYLRTQASMLAYELIDRIRANPKAASYYHIPDETAINSKKGAYDSCAASTCKCDAVVCDSNTMATYDVGKWYQDQARILPQGNERSTVTKDGNQYTIVMRWMERDFAVQQEWVVEL</sequence>
<dbReference type="Pfam" id="PF22150">
    <property type="entry name" value="Tt1218-like"/>
    <property type="match status" value="1"/>
</dbReference>
<dbReference type="KEGG" id="sva:SVA_1128"/>
<dbReference type="EMBL" id="AP014936">
    <property type="protein sequence ID" value="BAU47704.1"/>
    <property type="molecule type" value="Genomic_DNA"/>
</dbReference>
<dbReference type="OrthoDB" id="8547299at2"/>
<dbReference type="InterPro" id="IPR012902">
    <property type="entry name" value="N_methyl_site"/>
</dbReference>
<dbReference type="Proteomes" id="UP000218899">
    <property type="component" value="Chromosome"/>
</dbReference>
<reference evidence="2 3" key="1">
    <citation type="submission" date="2015-08" db="EMBL/GenBank/DDBJ databases">
        <title>Complete genome sequence of Sulfurifustis variabilis.</title>
        <authorList>
            <person name="Miura A."/>
            <person name="Kojima H."/>
            <person name="Fukui M."/>
        </authorList>
    </citation>
    <scope>NUCLEOTIDE SEQUENCE [LARGE SCALE GENOMIC DNA]</scope>
    <source>
        <strain evidence="3">skN76</strain>
    </source>
</reference>
<evidence type="ECO:0000313" key="2">
    <source>
        <dbReference type="EMBL" id="BAU47704.1"/>
    </source>
</evidence>
<accession>A0A1B4V8F6</accession>
<gene>
    <name evidence="2" type="ORF">SVA_1128</name>
</gene>
<dbReference type="Pfam" id="PF07963">
    <property type="entry name" value="N_methyl"/>
    <property type="match status" value="1"/>
</dbReference>
<dbReference type="RefSeq" id="WP_096459959.1">
    <property type="nucleotide sequence ID" value="NZ_AP014936.1"/>
</dbReference>
<dbReference type="InterPro" id="IPR013362">
    <property type="entry name" value="Pilus_4_PilV"/>
</dbReference>
<feature type="domain" description="Type IV pilin Tt1218-like" evidence="1">
    <location>
        <begin position="31"/>
        <end position="109"/>
    </location>
</feature>
<dbReference type="PROSITE" id="PS00409">
    <property type="entry name" value="PROKAR_NTER_METHYL"/>
    <property type="match status" value="1"/>
</dbReference>
<evidence type="ECO:0000313" key="3">
    <source>
        <dbReference type="Proteomes" id="UP000218899"/>
    </source>
</evidence>
<dbReference type="AlphaFoldDB" id="A0A1B4V8F6"/>
<keyword evidence="3" id="KW-1185">Reference proteome</keyword>
<protein>
    <submittedName>
        <fullName evidence="2">Type IV pilus modification protein PilV</fullName>
    </submittedName>
</protein>
<proteinExistence type="predicted"/>
<organism evidence="2 3">
    <name type="scientific">Sulfurifustis variabilis</name>
    <dbReference type="NCBI Taxonomy" id="1675686"/>
    <lineage>
        <taxon>Bacteria</taxon>
        <taxon>Pseudomonadati</taxon>
        <taxon>Pseudomonadota</taxon>
        <taxon>Gammaproteobacteria</taxon>
        <taxon>Acidiferrobacterales</taxon>
        <taxon>Acidiferrobacteraceae</taxon>
        <taxon>Sulfurifustis</taxon>
    </lineage>
</organism>